<proteinExistence type="predicted"/>
<accession>A0A6G1K837</accession>
<reference evidence="2" key="1">
    <citation type="journal article" date="2020" name="Stud. Mycol.">
        <title>101 Dothideomycetes genomes: a test case for predicting lifestyles and emergence of pathogens.</title>
        <authorList>
            <person name="Haridas S."/>
            <person name="Albert R."/>
            <person name="Binder M."/>
            <person name="Bloem J."/>
            <person name="Labutti K."/>
            <person name="Salamov A."/>
            <person name="Andreopoulos B."/>
            <person name="Baker S."/>
            <person name="Barry K."/>
            <person name="Bills G."/>
            <person name="Bluhm B."/>
            <person name="Cannon C."/>
            <person name="Castanera R."/>
            <person name="Culley D."/>
            <person name="Daum C."/>
            <person name="Ezra D."/>
            <person name="Gonzalez J."/>
            <person name="Henrissat B."/>
            <person name="Kuo A."/>
            <person name="Liang C."/>
            <person name="Lipzen A."/>
            <person name="Lutzoni F."/>
            <person name="Magnuson J."/>
            <person name="Mondo S."/>
            <person name="Nolan M."/>
            <person name="Ohm R."/>
            <person name="Pangilinan J."/>
            <person name="Park H.-J."/>
            <person name="Ramirez L."/>
            <person name="Alfaro M."/>
            <person name="Sun H."/>
            <person name="Tritt A."/>
            <person name="Yoshinaga Y."/>
            <person name="Zwiers L.-H."/>
            <person name="Turgeon B."/>
            <person name="Goodwin S."/>
            <person name="Spatafora J."/>
            <person name="Crous P."/>
            <person name="Grigoriev I."/>
        </authorList>
    </citation>
    <scope>NUCLEOTIDE SEQUENCE</scope>
    <source>
        <strain evidence="2">CBS 279.74</strain>
    </source>
</reference>
<gene>
    <name evidence="2" type="ORF">K504DRAFT_293124</name>
</gene>
<dbReference type="Proteomes" id="UP000799428">
    <property type="component" value="Unassembled WGS sequence"/>
</dbReference>
<feature type="signal peptide" evidence="1">
    <location>
        <begin position="1"/>
        <end position="21"/>
    </location>
</feature>
<sequence length="150" mass="17256">MRGQWSIWCVGSVILVHQISSQYRSFFPSMEEGKYSLFEIGFSLQCLGIPSDLAASSSLRLDGRFKVLFRVLLIAASCCKVLEREIIRGGYCGIIERLFQVPLRPRCDGTVRLGIRRGICFFWSRHRRFGLSYEIDHLPDISLPSKYIFI</sequence>
<name>A0A6G1K837_9PLEO</name>
<evidence type="ECO:0000256" key="1">
    <source>
        <dbReference type="SAM" id="SignalP"/>
    </source>
</evidence>
<keyword evidence="3" id="KW-1185">Reference proteome</keyword>
<dbReference type="AlphaFoldDB" id="A0A6G1K837"/>
<evidence type="ECO:0000313" key="3">
    <source>
        <dbReference type="Proteomes" id="UP000799428"/>
    </source>
</evidence>
<organism evidence="2 3">
    <name type="scientific">Pleomassaria siparia CBS 279.74</name>
    <dbReference type="NCBI Taxonomy" id="1314801"/>
    <lineage>
        <taxon>Eukaryota</taxon>
        <taxon>Fungi</taxon>
        <taxon>Dikarya</taxon>
        <taxon>Ascomycota</taxon>
        <taxon>Pezizomycotina</taxon>
        <taxon>Dothideomycetes</taxon>
        <taxon>Pleosporomycetidae</taxon>
        <taxon>Pleosporales</taxon>
        <taxon>Pleomassariaceae</taxon>
        <taxon>Pleomassaria</taxon>
    </lineage>
</organism>
<dbReference type="EMBL" id="MU005771">
    <property type="protein sequence ID" value="KAF2708978.1"/>
    <property type="molecule type" value="Genomic_DNA"/>
</dbReference>
<protein>
    <submittedName>
        <fullName evidence="2">Uncharacterized protein</fullName>
    </submittedName>
</protein>
<evidence type="ECO:0000313" key="2">
    <source>
        <dbReference type="EMBL" id="KAF2708978.1"/>
    </source>
</evidence>
<feature type="chain" id="PRO_5026265203" evidence="1">
    <location>
        <begin position="22"/>
        <end position="150"/>
    </location>
</feature>
<keyword evidence="1" id="KW-0732">Signal</keyword>